<dbReference type="OrthoDB" id="9854815at2"/>
<dbReference type="KEGG" id="ssyr:SSYRP_v1c01500"/>
<dbReference type="Proteomes" id="UP000013963">
    <property type="component" value="Chromosome"/>
</dbReference>
<sequence length="190" mass="21075">MKNLLSLIGTSVLGITAASPLAANSIIKDSVKSQYNVPLEDTISASKSASGYEHNDYYWTFKVDFNPTKVQSFSWSSSSSDSLHWGGDQHTNNGGLLSDLSLSNFKSNLFNKKLTDSDDLSNYRPYKFNYQKQTDGWATCESMAWIGFTYYYENSSYYLQVVIGIQVDVRASFSTANHTINTGSGFIVGL</sequence>
<dbReference type="PATRIC" id="fig|1276229.3.peg.150"/>
<reference evidence="2 3" key="1">
    <citation type="journal article" date="2013" name="Genome Biol. Evol.">
        <title>Complete genomes of two dipteran-associated spiroplasmas provided insights into the origin, dynamics, and impacts of viral invasion in spiroplasma.</title>
        <authorList>
            <person name="Ku C."/>
            <person name="Lo W.S."/>
            <person name="Chen L.L."/>
            <person name="Kuo C.H."/>
        </authorList>
    </citation>
    <scope>NUCLEOTIDE SEQUENCE [LARGE SCALE GENOMIC DNA]</scope>
    <source>
        <strain evidence="2">EA-1</strain>
    </source>
</reference>
<dbReference type="RefSeq" id="WP_016340406.1">
    <property type="nucleotide sequence ID" value="NC_021284.1"/>
</dbReference>
<accession>R4UKF1</accession>
<gene>
    <name evidence="2" type="ORF">SSYRP_v1c01500</name>
</gene>
<keyword evidence="1" id="KW-0732">Signal</keyword>
<feature type="chain" id="PRO_5004371600" evidence="1">
    <location>
        <begin position="23"/>
        <end position="190"/>
    </location>
</feature>
<evidence type="ECO:0000313" key="2">
    <source>
        <dbReference type="EMBL" id="AGM25746.1"/>
    </source>
</evidence>
<proteinExistence type="predicted"/>
<dbReference type="HOGENOM" id="CLU_1427201_0_0_14"/>
<keyword evidence="3" id="KW-1185">Reference proteome</keyword>
<feature type="signal peptide" evidence="1">
    <location>
        <begin position="1"/>
        <end position="22"/>
    </location>
</feature>
<protein>
    <submittedName>
        <fullName evidence="2">Uncharacterized protein</fullName>
    </submittedName>
</protein>
<evidence type="ECO:0000256" key="1">
    <source>
        <dbReference type="SAM" id="SignalP"/>
    </source>
</evidence>
<dbReference type="AlphaFoldDB" id="R4UKF1"/>
<dbReference type="EMBL" id="CP005078">
    <property type="protein sequence ID" value="AGM25746.1"/>
    <property type="molecule type" value="Genomic_DNA"/>
</dbReference>
<dbReference type="STRING" id="1276229.SSYRP_v1c01500"/>
<name>R4UKF1_9MOLU</name>
<organism evidence="2 3">
    <name type="scientific">Spiroplasma syrphidicola EA-1</name>
    <dbReference type="NCBI Taxonomy" id="1276229"/>
    <lineage>
        <taxon>Bacteria</taxon>
        <taxon>Bacillati</taxon>
        <taxon>Mycoplasmatota</taxon>
        <taxon>Mollicutes</taxon>
        <taxon>Entomoplasmatales</taxon>
        <taxon>Spiroplasmataceae</taxon>
        <taxon>Spiroplasma</taxon>
    </lineage>
</organism>
<evidence type="ECO:0000313" key="3">
    <source>
        <dbReference type="Proteomes" id="UP000013963"/>
    </source>
</evidence>